<comment type="caution">
    <text evidence="1">The sequence shown here is derived from an EMBL/GenBank/DDBJ whole genome shotgun (WGS) entry which is preliminary data.</text>
</comment>
<gene>
    <name evidence="1" type="ORF">BpHYR1_031417</name>
</gene>
<protein>
    <submittedName>
        <fullName evidence="1">Uncharacterized protein</fullName>
    </submittedName>
</protein>
<accession>A0A3M7RGU9</accession>
<sequence length="146" mass="17526">MILVIRNRTKFCVTQMFFLIEGSICKHSQILVSKNKCVSWRFYASLLEILKQTSYLKKVWWKNFKIVLNMETIEINFKTYLNPYDSKNEKKKTFSTFKNDVNYESLRLFFTHEAFGCSSNSDDRCDLIKELYHCEAMAYLDEHREL</sequence>
<reference evidence="1 2" key="1">
    <citation type="journal article" date="2018" name="Sci. Rep.">
        <title>Genomic signatures of local adaptation to the degree of environmental predictability in rotifers.</title>
        <authorList>
            <person name="Franch-Gras L."/>
            <person name="Hahn C."/>
            <person name="Garcia-Roger E.M."/>
            <person name="Carmona M.J."/>
            <person name="Serra M."/>
            <person name="Gomez A."/>
        </authorList>
    </citation>
    <scope>NUCLEOTIDE SEQUENCE [LARGE SCALE GENOMIC DNA]</scope>
    <source>
        <strain evidence="1">HYR1</strain>
    </source>
</reference>
<name>A0A3M7RGU9_BRAPC</name>
<proteinExistence type="predicted"/>
<evidence type="ECO:0000313" key="1">
    <source>
        <dbReference type="EMBL" id="RNA22796.1"/>
    </source>
</evidence>
<evidence type="ECO:0000313" key="2">
    <source>
        <dbReference type="Proteomes" id="UP000276133"/>
    </source>
</evidence>
<dbReference type="Proteomes" id="UP000276133">
    <property type="component" value="Unassembled WGS sequence"/>
</dbReference>
<organism evidence="1 2">
    <name type="scientific">Brachionus plicatilis</name>
    <name type="common">Marine rotifer</name>
    <name type="synonym">Brachionus muelleri</name>
    <dbReference type="NCBI Taxonomy" id="10195"/>
    <lineage>
        <taxon>Eukaryota</taxon>
        <taxon>Metazoa</taxon>
        <taxon>Spiralia</taxon>
        <taxon>Gnathifera</taxon>
        <taxon>Rotifera</taxon>
        <taxon>Eurotatoria</taxon>
        <taxon>Monogononta</taxon>
        <taxon>Pseudotrocha</taxon>
        <taxon>Ploima</taxon>
        <taxon>Brachionidae</taxon>
        <taxon>Brachionus</taxon>
    </lineage>
</organism>
<dbReference type="EMBL" id="REGN01003399">
    <property type="protein sequence ID" value="RNA22796.1"/>
    <property type="molecule type" value="Genomic_DNA"/>
</dbReference>
<dbReference type="AlphaFoldDB" id="A0A3M7RGU9"/>
<keyword evidence="2" id="KW-1185">Reference proteome</keyword>